<dbReference type="GO" id="GO:0015074">
    <property type="term" value="P:DNA integration"/>
    <property type="evidence" value="ECO:0007669"/>
    <property type="project" value="InterPro"/>
</dbReference>
<keyword evidence="1" id="KW-0233">DNA recombination</keyword>
<dbReference type="GO" id="GO:0003677">
    <property type="term" value="F:DNA binding"/>
    <property type="evidence" value="ECO:0007669"/>
    <property type="project" value="InterPro"/>
</dbReference>
<evidence type="ECO:0000313" key="3">
    <source>
        <dbReference type="Proteomes" id="UP000054279"/>
    </source>
</evidence>
<keyword evidence="3" id="KW-1185">Reference proteome</keyword>
<accession>A0A0C9UGC7</accession>
<dbReference type="OrthoDB" id="3266428at2759"/>
<organism evidence="2 3">
    <name type="scientific">Sphaerobolus stellatus (strain SS14)</name>
    <dbReference type="NCBI Taxonomy" id="990650"/>
    <lineage>
        <taxon>Eukaryota</taxon>
        <taxon>Fungi</taxon>
        <taxon>Dikarya</taxon>
        <taxon>Basidiomycota</taxon>
        <taxon>Agaricomycotina</taxon>
        <taxon>Agaricomycetes</taxon>
        <taxon>Phallomycetidae</taxon>
        <taxon>Geastrales</taxon>
        <taxon>Sphaerobolaceae</taxon>
        <taxon>Sphaerobolus</taxon>
    </lineage>
</organism>
<protein>
    <recommendedName>
        <fullName evidence="4">DNA breaking-rejoining enzyme</fullName>
    </recommendedName>
</protein>
<gene>
    <name evidence="2" type="ORF">M422DRAFT_190259</name>
</gene>
<evidence type="ECO:0000313" key="2">
    <source>
        <dbReference type="EMBL" id="KIJ28027.1"/>
    </source>
</evidence>
<dbReference type="SUPFAM" id="SSF47823">
    <property type="entry name" value="lambda integrase-like, N-terminal domain"/>
    <property type="match status" value="1"/>
</dbReference>
<name>A0A0C9UGC7_SPHS4</name>
<dbReference type="SUPFAM" id="SSF56349">
    <property type="entry name" value="DNA breaking-rejoining enzymes"/>
    <property type="match status" value="1"/>
</dbReference>
<dbReference type="InterPro" id="IPR011010">
    <property type="entry name" value="DNA_brk_join_enz"/>
</dbReference>
<sequence>MNPSILRPGCKAEERIFQWIGVNSAPPRTLNHILLQTLDSLANRASLKDTVGYGSGLRKFHIFCDIFSVPEAERLPASFRLLHSFALWAAADPEHIPAEVKEGIQLEPISVTSVRKYLSAIRAWHIVQRWPPPLSQDSLVTINFSLRGLEKIQMGRRVLPPRPPITIRMLIALRLTLRIEKPFDTCIWAMSLSAFWGMMRFGEVSVKSIKAFDGKLNLKRSDIHFGYDLDKRPYARLDLPSAKTAKPGKTQSVFLTEQNDICPLAALRNLFIVVPARSSDPLFSWTDDKGNILPMVKQTVIKFINNTLTSWGWGTSFGHSFRIGGASYFLAQKVDPEIIRIAGRWKSLVYETYIRAFEQTASRHMSNLTERASLVGGAPIDRRGSALMGKRRVHLRTMLS</sequence>
<evidence type="ECO:0000256" key="1">
    <source>
        <dbReference type="ARBA" id="ARBA00023172"/>
    </source>
</evidence>
<reference evidence="2 3" key="1">
    <citation type="submission" date="2014-06" db="EMBL/GenBank/DDBJ databases">
        <title>Evolutionary Origins and Diversification of the Mycorrhizal Mutualists.</title>
        <authorList>
            <consortium name="DOE Joint Genome Institute"/>
            <consortium name="Mycorrhizal Genomics Consortium"/>
            <person name="Kohler A."/>
            <person name="Kuo A."/>
            <person name="Nagy L.G."/>
            <person name="Floudas D."/>
            <person name="Copeland A."/>
            <person name="Barry K.W."/>
            <person name="Cichocki N."/>
            <person name="Veneault-Fourrey C."/>
            <person name="LaButti K."/>
            <person name="Lindquist E.A."/>
            <person name="Lipzen A."/>
            <person name="Lundell T."/>
            <person name="Morin E."/>
            <person name="Murat C."/>
            <person name="Riley R."/>
            <person name="Ohm R."/>
            <person name="Sun H."/>
            <person name="Tunlid A."/>
            <person name="Henrissat B."/>
            <person name="Grigoriev I.V."/>
            <person name="Hibbett D.S."/>
            <person name="Martin F."/>
        </authorList>
    </citation>
    <scope>NUCLEOTIDE SEQUENCE [LARGE SCALE GENOMIC DNA]</scope>
    <source>
        <strain evidence="2 3">SS14</strain>
    </source>
</reference>
<dbReference type="AlphaFoldDB" id="A0A0C9UGC7"/>
<proteinExistence type="predicted"/>
<dbReference type="HOGENOM" id="CLU_003292_1_0_1"/>
<dbReference type="EMBL" id="KN837317">
    <property type="protein sequence ID" value="KIJ28027.1"/>
    <property type="molecule type" value="Genomic_DNA"/>
</dbReference>
<dbReference type="PANTHER" id="PTHR34605">
    <property type="entry name" value="PHAGE_INTEGRASE DOMAIN-CONTAINING PROTEIN"/>
    <property type="match status" value="1"/>
</dbReference>
<dbReference type="Proteomes" id="UP000054279">
    <property type="component" value="Unassembled WGS sequence"/>
</dbReference>
<dbReference type="InterPro" id="IPR013762">
    <property type="entry name" value="Integrase-like_cat_sf"/>
</dbReference>
<evidence type="ECO:0008006" key="4">
    <source>
        <dbReference type="Google" id="ProtNLM"/>
    </source>
</evidence>
<dbReference type="PANTHER" id="PTHR34605:SF3">
    <property type="entry name" value="P CELL-TYPE AGGLUTINATION PROTEIN MAP4-LIKE-RELATED"/>
    <property type="match status" value="1"/>
</dbReference>
<dbReference type="GO" id="GO:0006310">
    <property type="term" value="P:DNA recombination"/>
    <property type="evidence" value="ECO:0007669"/>
    <property type="project" value="UniProtKB-KW"/>
</dbReference>
<dbReference type="InterPro" id="IPR052925">
    <property type="entry name" value="Phage_Integrase-like_Recomb"/>
</dbReference>
<dbReference type="Gene3D" id="1.10.443.10">
    <property type="entry name" value="Intergrase catalytic core"/>
    <property type="match status" value="1"/>
</dbReference>